<evidence type="ECO:0000256" key="1">
    <source>
        <dbReference type="ARBA" id="ARBA00022741"/>
    </source>
</evidence>
<evidence type="ECO:0000256" key="3">
    <source>
        <dbReference type="ARBA" id="ARBA00022840"/>
    </source>
</evidence>
<dbReference type="SUPFAM" id="SSF52540">
    <property type="entry name" value="P-loop containing nucleoside triphosphate hydrolases"/>
    <property type="match status" value="1"/>
</dbReference>
<keyword evidence="3" id="KW-0067">ATP-binding</keyword>
<dbReference type="InterPro" id="IPR027417">
    <property type="entry name" value="P-loop_NTPase"/>
</dbReference>
<keyword evidence="2" id="KW-0378">Hydrolase</keyword>
<protein>
    <recommendedName>
        <fullName evidence="4">SNF2 N-terminal domain-containing protein</fullName>
    </recommendedName>
</protein>
<organism evidence="5 6">
    <name type="scientific">Daphnia pulex</name>
    <name type="common">Water flea</name>
    <dbReference type="NCBI Taxonomy" id="6669"/>
    <lineage>
        <taxon>Eukaryota</taxon>
        <taxon>Metazoa</taxon>
        <taxon>Ecdysozoa</taxon>
        <taxon>Arthropoda</taxon>
        <taxon>Crustacea</taxon>
        <taxon>Branchiopoda</taxon>
        <taxon>Diplostraca</taxon>
        <taxon>Cladocera</taxon>
        <taxon>Anomopoda</taxon>
        <taxon>Daphniidae</taxon>
        <taxon>Daphnia</taxon>
    </lineage>
</organism>
<dbReference type="eggNOG" id="KOG4439">
    <property type="taxonomic scope" value="Eukaryota"/>
</dbReference>
<keyword evidence="6" id="KW-1185">Reference proteome</keyword>
<evidence type="ECO:0000313" key="6">
    <source>
        <dbReference type="Proteomes" id="UP000000305"/>
    </source>
</evidence>
<dbReference type="OrthoDB" id="423559at2759"/>
<sequence>TQSILVRITFFRVILDEAHVIRNPSTKVSNAVGKLQTSHRWDVTGTPVQNRELFLYPIIRFLRVLPFNK</sequence>
<dbReference type="GO" id="GO:0005524">
    <property type="term" value="F:ATP binding"/>
    <property type="evidence" value="ECO:0007669"/>
    <property type="project" value="UniProtKB-KW"/>
</dbReference>
<gene>
    <name evidence="5" type="ORF">DAPPUDRAFT_6632</name>
</gene>
<feature type="non-terminal residue" evidence="5">
    <location>
        <position position="69"/>
    </location>
</feature>
<dbReference type="InterPro" id="IPR050628">
    <property type="entry name" value="SNF2_RAD54_helicase_TF"/>
</dbReference>
<dbReference type="GO" id="GO:0016787">
    <property type="term" value="F:hydrolase activity"/>
    <property type="evidence" value="ECO:0007669"/>
    <property type="project" value="UniProtKB-KW"/>
</dbReference>
<evidence type="ECO:0000256" key="2">
    <source>
        <dbReference type="ARBA" id="ARBA00022801"/>
    </source>
</evidence>
<accession>E9H480</accession>
<reference evidence="5 6" key="1">
    <citation type="journal article" date="2011" name="Science">
        <title>The ecoresponsive genome of Daphnia pulex.</title>
        <authorList>
            <person name="Colbourne J.K."/>
            <person name="Pfrender M.E."/>
            <person name="Gilbert D."/>
            <person name="Thomas W.K."/>
            <person name="Tucker A."/>
            <person name="Oakley T.H."/>
            <person name="Tokishita S."/>
            <person name="Aerts A."/>
            <person name="Arnold G.J."/>
            <person name="Basu M.K."/>
            <person name="Bauer D.J."/>
            <person name="Caceres C.E."/>
            <person name="Carmel L."/>
            <person name="Casola C."/>
            <person name="Choi J.H."/>
            <person name="Detter J.C."/>
            <person name="Dong Q."/>
            <person name="Dusheyko S."/>
            <person name="Eads B.D."/>
            <person name="Frohlich T."/>
            <person name="Geiler-Samerotte K.A."/>
            <person name="Gerlach D."/>
            <person name="Hatcher P."/>
            <person name="Jogdeo S."/>
            <person name="Krijgsveld J."/>
            <person name="Kriventseva E.V."/>
            <person name="Kultz D."/>
            <person name="Laforsch C."/>
            <person name="Lindquist E."/>
            <person name="Lopez J."/>
            <person name="Manak J.R."/>
            <person name="Muller J."/>
            <person name="Pangilinan J."/>
            <person name="Patwardhan R.P."/>
            <person name="Pitluck S."/>
            <person name="Pritham E.J."/>
            <person name="Rechtsteiner A."/>
            <person name="Rho M."/>
            <person name="Rogozin I.B."/>
            <person name="Sakarya O."/>
            <person name="Salamov A."/>
            <person name="Schaack S."/>
            <person name="Shapiro H."/>
            <person name="Shiga Y."/>
            <person name="Skalitzky C."/>
            <person name="Smith Z."/>
            <person name="Souvorov A."/>
            <person name="Sung W."/>
            <person name="Tang Z."/>
            <person name="Tsuchiya D."/>
            <person name="Tu H."/>
            <person name="Vos H."/>
            <person name="Wang M."/>
            <person name="Wolf Y.I."/>
            <person name="Yamagata H."/>
            <person name="Yamada T."/>
            <person name="Ye Y."/>
            <person name="Shaw J.R."/>
            <person name="Andrews J."/>
            <person name="Crease T.J."/>
            <person name="Tang H."/>
            <person name="Lucas S.M."/>
            <person name="Robertson H.M."/>
            <person name="Bork P."/>
            <person name="Koonin E.V."/>
            <person name="Zdobnov E.M."/>
            <person name="Grigoriev I.V."/>
            <person name="Lynch M."/>
            <person name="Boore J.L."/>
        </authorList>
    </citation>
    <scope>NUCLEOTIDE SEQUENCE [LARGE SCALE GENOMIC DNA]</scope>
</reference>
<dbReference type="KEGG" id="dpx:DAPPUDRAFT_6632"/>
<evidence type="ECO:0000313" key="5">
    <source>
        <dbReference type="EMBL" id="EFX73482.1"/>
    </source>
</evidence>
<dbReference type="InterPro" id="IPR000330">
    <property type="entry name" value="SNF2_N"/>
</dbReference>
<dbReference type="EMBL" id="GL732590">
    <property type="protein sequence ID" value="EFX73482.1"/>
    <property type="molecule type" value="Genomic_DNA"/>
</dbReference>
<dbReference type="InParanoid" id="E9H480"/>
<dbReference type="STRING" id="6669.E9H480"/>
<dbReference type="PhylomeDB" id="E9H480"/>
<dbReference type="AlphaFoldDB" id="E9H480"/>
<feature type="non-terminal residue" evidence="5">
    <location>
        <position position="1"/>
    </location>
</feature>
<feature type="domain" description="SNF2 N-terminal" evidence="4">
    <location>
        <begin position="4"/>
        <end position="68"/>
    </location>
</feature>
<dbReference type="Pfam" id="PF00176">
    <property type="entry name" value="SNF2-rel_dom"/>
    <property type="match status" value="1"/>
</dbReference>
<dbReference type="Proteomes" id="UP000000305">
    <property type="component" value="Unassembled WGS sequence"/>
</dbReference>
<dbReference type="PANTHER" id="PTHR45626">
    <property type="entry name" value="TRANSCRIPTION TERMINATION FACTOR 2-RELATED"/>
    <property type="match status" value="1"/>
</dbReference>
<dbReference type="HOGENOM" id="CLU_197948_1_0_1"/>
<evidence type="ECO:0000259" key="4">
    <source>
        <dbReference type="Pfam" id="PF00176"/>
    </source>
</evidence>
<name>E9H480_DAPPU</name>
<dbReference type="Gene3D" id="3.40.50.10810">
    <property type="entry name" value="Tandem AAA-ATPase domain"/>
    <property type="match status" value="1"/>
</dbReference>
<proteinExistence type="predicted"/>
<keyword evidence="1" id="KW-0547">Nucleotide-binding</keyword>
<dbReference type="InterPro" id="IPR038718">
    <property type="entry name" value="SNF2-like_sf"/>
</dbReference>